<dbReference type="EMBL" id="JFBT01000001">
    <property type="protein sequence ID" value="EXG81054.1"/>
    <property type="molecule type" value="Genomic_DNA"/>
</dbReference>
<feature type="transmembrane region" description="Helical" evidence="1">
    <location>
        <begin position="44"/>
        <end position="65"/>
    </location>
</feature>
<dbReference type="OrthoDB" id="3292822at2"/>
<evidence type="ECO:0008006" key="4">
    <source>
        <dbReference type="Google" id="ProtNLM"/>
    </source>
</evidence>
<dbReference type="HOGENOM" id="CLU_1217708_0_0_11"/>
<dbReference type="AlphaFoldDB" id="A0A010ZQV3"/>
<dbReference type="RefSeq" id="WP_035850204.1">
    <property type="nucleotide sequence ID" value="NZ_KK073874.1"/>
</dbReference>
<dbReference type="Proteomes" id="UP000021053">
    <property type="component" value="Unassembled WGS sequence"/>
</dbReference>
<sequence length="230" mass="23644">MSAPAPAPAPAPVTTAAEDQLLLLGANLLPPEIVARRQVGKIRLVAVAILVVTLLLVLAVYAVAWTQKVRSRGDFDEVTASSNVLRAQQGKYRELIVAQTAADQIKGQLATLMADDVTWTPVLRSIRAAAPSGVGLTGLILTVTDPTQRSSEGVMTSSGLPSTTGSPIGALTITGTGSSNAAIATFVDSLAKVSGISGALLTNATEQDDGIVFGVRADLSPTLLSKLYAE</sequence>
<evidence type="ECO:0000313" key="3">
    <source>
        <dbReference type="Proteomes" id="UP000021053"/>
    </source>
</evidence>
<evidence type="ECO:0000313" key="2">
    <source>
        <dbReference type="EMBL" id="EXG81054.1"/>
    </source>
</evidence>
<dbReference type="InterPro" id="IPR052534">
    <property type="entry name" value="Extracell_DNA_Util/SecSys_Comp"/>
</dbReference>
<keyword evidence="1" id="KW-0812">Transmembrane</keyword>
<protein>
    <recommendedName>
        <fullName evidence="4">Fimbrial assembly protein (PilN)</fullName>
    </recommendedName>
</protein>
<name>A0A010ZQV3_9ACTN</name>
<dbReference type="PANTHER" id="PTHR40278:SF1">
    <property type="entry name" value="DNA UTILIZATION PROTEIN HOFN"/>
    <property type="match status" value="1"/>
</dbReference>
<keyword evidence="3" id="KW-1185">Reference proteome</keyword>
<gene>
    <name evidence="2" type="ORF">CryarDRAFT_2149</name>
</gene>
<keyword evidence="1" id="KW-1133">Transmembrane helix</keyword>
<accession>A0A010ZQV3</accession>
<organism evidence="2 3">
    <name type="scientific">Cryptosporangium arvum DSM 44712</name>
    <dbReference type="NCBI Taxonomy" id="927661"/>
    <lineage>
        <taxon>Bacteria</taxon>
        <taxon>Bacillati</taxon>
        <taxon>Actinomycetota</taxon>
        <taxon>Actinomycetes</taxon>
        <taxon>Cryptosporangiales</taxon>
        <taxon>Cryptosporangiaceae</taxon>
        <taxon>Cryptosporangium</taxon>
    </lineage>
</organism>
<evidence type="ECO:0000256" key="1">
    <source>
        <dbReference type="SAM" id="Phobius"/>
    </source>
</evidence>
<reference evidence="2 3" key="1">
    <citation type="submission" date="2013-07" db="EMBL/GenBank/DDBJ databases">
        <authorList>
            <consortium name="DOE Joint Genome Institute"/>
            <person name="Eisen J."/>
            <person name="Huntemann M."/>
            <person name="Han J."/>
            <person name="Chen A."/>
            <person name="Kyrpides N."/>
            <person name="Mavromatis K."/>
            <person name="Markowitz V."/>
            <person name="Palaniappan K."/>
            <person name="Ivanova N."/>
            <person name="Schaumberg A."/>
            <person name="Pati A."/>
            <person name="Liolios K."/>
            <person name="Nordberg H.P."/>
            <person name="Cantor M.N."/>
            <person name="Hua S.X."/>
            <person name="Woyke T."/>
        </authorList>
    </citation>
    <scope>NUCLEOTIDE SEQUENCE [LARGE SCALE GENOMIC DNA]</scope>
    <source>
        <strain evidence="2 3">DSM 44712</strain>
    </source>
</reference>
<proteinExistence type="predicted"/>
<comment type="caution">
    <text evidence="2">The sequence shown here is derived from an EMBL/GenBank/DDBJ whole genome shotgun (WGS) entry which is preliminary data.</text>
</comment>
<keyword evidence="1" id="KW-0472">Membrane</keyword>
<dbReference type="PANTHER" id="PTHR40278">
    <property type="entry name" value="DNA UTILIZATION PROTEIN HOFN"/>
    <property type="match status" value="1"/>
</dbReference>